<dbReference type="GO" id="GO:0007165">
    <property type="term" value="P:signal transduction"/>
    <property type="evidence" value="ECO:0007669"/>
    <property type="project" value="InterPro"/>
</dbReference>
<feature type="domain" description="TIR" evidence="8">
    <location>
        <begin position="9"/>
        <end position="175"/>
    </location>
</feature>
<dbReference type="PRINTS" id="PR00364">
    <property type="entry name" value="DISEASERSIST"/>
</dbReference>
<dbReference type="SUPFAM" id="SSF52058">
    <property type="entry name" value="L domain-like"/>
    <property type="match status" value="1"/>
</dbReference>
<dbReference type="GO" id="GO:0043531">
    <property type="term" value="F:ADP binding"/>
    <property type="evidence" value="ECO:0007669"/>
    <property type="project" value="InterPro"/>
</dbReference>
<evidence type="ECO:0000256" key="6">
    <source>
        <dbReference type="ARBA" id="ARBA00023027"/>
    </source>
</evidence>
<dbReference type="InterPro" id="IPR045344">
    <property type="entry name" value="C-JID"/>
</dbReference>
<evidence type="ECO:0000256" key="7">
    <source>
        <dbReference type="ARBA" id="ARBA00047304"/>
    </source>
</evidence>
<dbReference type="Gene3D" id="1.10.8.430">
    <property type="entry name" value="Helical domain of apoptotic protease-activating factors"/>
    <property type="match status" value="1"/>
</dbReference>
<keyword evidence="5" id="KW-0611">Plant defense</keyword>
<dbReference type="PANTHER" id="PTHR11017">
    <property type="entry name" value="LEUCINE-RICH REPEAT-CONTAINING PROTEIN"/>
    <property type="match status" value="1"/>
</dbReference>
<dbReference type="SUPFAM" id="SSF46785">
    <property type="entry name" value="Winged helix' DNA-binding domain"/>
    <property type="match status" value="1"/>
</dbReference>
<dbReference type="InterPro" id="IPR032675">
    <property type="entry name" value="LRR_dom_sf"/>
</dbReference>
<comment type="caution">
    <text evidence="9">The sequence shown here is derived from an EMBL/GenBank/DDBJ whole genome shotgun (WGS) entry which is preliminary data.</text>
</comment>
<dbReference type="Pfam" id="PF00931">
    <property type="entry name" value="NB-ARC"/>
    <property type="match status" value="1"/>
</dbReference>
<dbReference type="PROSITE" id="PS50104">
    <property type="entry name" value="TIR"/>
    <property type="match status" value="1"/>
</dbReference>
<protein>
    <recommendedName>
        <fullName evidence="1">ADP-ribosyl cyclase/cyclic ADP-ribose hydrolase</fullName>
        <ecNumber evidence="1">3.2.2.6</ecNumber>
    </recommendedName>
</protein>
<evidence type="ECO:0000256" key="3">
    <source>
        <dbReference type="ARBA" id="ARBA00022737"/>
    </source>
</evidence>
<keyword evidence="2" id="KW-0433">Leucine-rich repeat</keyword>
<proteinExistence type="predicted"/>
<dbReference type="Gene3D" id="3.40.50.300">
    <property type="entry name" value="P-loop containing nucleotide triphosphate hydrolases"/>
    <property type="match status" value="1"/>
</dbReference>
<dbReference type="InterPro" id="IPR011713">
    <property type="entry name" value="Leu-rich_rpt_3"/>
</dbReference>
<dbReference type="EMBL" id="QZWG01000012">
    <property type="protein sequence ID" value="RZB75652.1"/>
    <property type="molecule type" value="Genomic_DNA"/>
</dbReference>
<dbReference type="AlphaFoldDB" id="A0A445HPZ7"/>
<dbReference type="Pfam" id="PF23282">
    <property type="entry name" value="WHD_ROQ1"/>
    <property type="match status" value="1"/>
</dbReference>
<dbReference type="Gene3D" id="3.80.10.10">
    <property type="entry name" value="Ribonuclease Inhibitor"/>
    <property type="match status" value="2"/>
</dbReference>
<evidence type="ECO:0000256" key="2">
    <source>
        <dbReference type="ARBA" id="ARBA00022614"/>
    </source>
</evidence>
<keyword evidence="10" id="KW-1185">Reference proteome</keyword>
<dbReference type="SUPFAM" id="SSF52200">
    <property type="entry name" value="Toll/Interleukin receptor TIR domain"/>
    <property type="match status" value="1"/>
</dbReference>
<dbReference type="Pfam" id="PF13855">
    <property type="entry name" value="LRR_8"/>
    <property type="match status" value="1"/>
</dbReference>
<dbReference type="GO" id="GO:0061809">
    <property type="term" value="F:NAD+ nucleosidase activity, cyclic ADP-ribose generating"/>
    <property type="evidence" value="ECO:0007669"/>
    <property type="project" value="UniProtKB-EC"/>
</dbReference>
<sequence>MACSSSHAKNFDVFVSFRGLDTRNSFTDHLFAALQRKGIVAFRDNQNINKGELLEPELLQAIEGSHVFIVVFSKDYASSTWCLKELRKIFDRVEETGRSVLPIFYDVTPSEVRKQSGKFGKAFAEYEERFKDDLEMVNKWRKALKAIGNRSGWDVQNKPEHEEIEKIVEEVMNLLGHNQIWSFSGDLVDMDSRVKQLEELLDLSANDVVRVVGIWGMSGVGKTTLVTALFGKISPQYDARCFIDDLNKYCGDFGATSAQKQLLCQALNQGNMEIHNLSHGTMLIRTRLRRLKTLIVLDNVDQVEQLENLALHPEYLGEGSRIIIISKNMHILKNYGVYKVYNVQLLKKDKALQLLCKKAFKSDDIEKGYEEVTYDVLKYVNGLPLAIKVLGSFLFDRDVFEWRSALTRMKENPSKDIMDVLRISFDGLETMEKEIFLDIVCFFSSDQFQDYDRRSIPPEKILGYRGFYPKIGMKVLVEKSLISFDRYSNIQMHDLLKELGKIIIREKAPKQPRKWSRLWDYKDLQKVMIENKEAKNLEAICICNEKYQDEFLQQTMKVDALSKMIHLKLLMLKNVNFSGILNYLSNELRYLYWDNYPFLSMPSSFHPDQLVELILPYSNIKQLWKDTKHLPNLKDLDLSHSQNLIEMPDLSGVPHLRNLNLQGCTKIVRIDPSIGTLRELDSLNLRNCINLFLNLNIIFGLSSLKYLNLSGCSKLLNNRLLQKPRETEHMEKIDENRSSIQLSTSSVYEMLMLPFYIFSSWKQVDSLGLLVPYLSRFPRLFVLDLSFCNLLQIPDAIGNLHSLVILNLGGNKFVILPNTIKQLSELRSLNLEHCKQLKYLPELPTPKKRKNHKYYGELNTFNCPNLSEMELIYRMVFSWMTQIFEVHWQSSLSFNRLDIVIPGTEIPRWFSKQNEGDSISMDPSPVMEDPNWIGVACCALLVAHHDPSNIGNRSTHLDHYPSIGYSFQNKQVLNKTHQLLPIHLQNDLVTGELDHLLILFASREEFLLFPRHETDMHGLDTRGFTTWIRDHPKGLRLQVKSCGYRWVFKEDLQQLNPNMMFRGNSSSRKCKLLSSD</sequence>
<dbReference type="InterPro" id="IPR000157">
    <property type="entry name" value="TIR_dom"/>
</dbReference>
<dbReference type="InterPro" id="IPR036390">
    <property type="entry name" value="WH_DNA-bd_sf"/>
</dbReference>
<keyword evidence="4" id="KW-0378">Hydrolase</keyword>
<dbReference type="InterPro" id="IPR044974">
    <property type="entry name" value="Disease_R_plants"/>
</dbReference>
<evidence type="ECO:0000256" key="1">
    <source>
        <dbReference type="ARBA" id="ARBA00011982"/>
    </source>
</evidence>
<dbReference type="PANTHER" id="PTHR11017:SF259">
    <property type="entry name" value="ADP-RIBOSYL CYCLASE_CYCLIC ADP-RIBOSE HYDROLASE"/>
    <property type="match status" value="1"/>
</dbReference>
<evidence type="ECO:0000313" key="9">
    <source>
        <dbReference type="EMBL" id="RZB75652.1"/>
    </source>
</evidence>
<dbReference type="Pfam" id="PF20160">
    <property type="entry name" value="C-JID"/>
    <property type="match status" value="1"/>
</dbReference>
<comment type="catalytic activity">
    <reaction evidence="7">
        <text>NAD(+) + H2O = ADP-D-ribose + nicotinamide + H(+)</text>
        <dbReference type="Rhea" id="RHEA:16301"/>
        <dbReference type="ChEBI" id="CHEBI:15377"/>
        <dbReference type="ChEBI" id="CHEBI:15378"/>
        <dbReference type="ChEBI" id="CHEBI:17154"/>
        <dbReference type="ChEBI" id="CHEBI:57540"/>
        <dbReference type="ChEBI" id="CHEBI:57967"/>
        <dbReference type="EC" id="3.2.2.6"/>
    </reaction>
    <physiologicalReaction direction="left-to-right" evidence="7">
        <dbReference type="Rhea" id="RHEA:16302"/>
    </physiologicalReaction>
</comment>
<dbReference type="EC" id="3.2.2.6" evidence="1"/>
<dbReference type="SUPFAM" id="SSF52540">
    <property type="entry name" value="P-loop containing nucleoside triphosphate hydrolases"/>
    <property type="match status" value="1"/>
</dbReference>
<dbReference type="GO" id="GO:0006952">
    <property type="term" value="P:defense response"/>
    <property type="evidence" value="ECO:0007669"/>
    <property type="project" value="UniProtKB-KW"/>
</dbReference>
<dbReference type="InterPro" id="IPR027417">
    <property type="entry name" value="P-loop_NTPase"/>
</dbReference>
<dbReference type="InterPro" id="IPR002182">
    <property type="entry name" value="NB-ARC"/>
</dbReference>
<dbReference type="InterPro" id="IPR001611">
    <property type="entry name" value="Leu-rich_rpt"/>
</dbReference>
<organism evidence="9 10">
    <name type="scientific">Glycine soja</name>
    <name type="common">Wild soybean</name>
    <dbReference type="NCBI Taxonomy" id="3848"/>
    <lineage>
        <taxon>Eukaryota</taxon>
        <taxon>Viridiplantae</taxon>
        <taxon>Streptophyta</taxon>
        <taxon>Embryophyta</taxon>
        <taxon>Tracheophyta</taxon>
        <taxon>Spermatophyta</taxon>
        <taxon>Magnoliopsida</taxon>
        <taxon>eudicotyledons</taxon>
        <taxon>Gunneridae</taxon>
        <taxon>Pentapetalae</taxon>
        <taxon>rosids</taxon>
        <taxon>fabids</taxon>
        <taxon>Fabales</taxon>
        <taxon>Fabaceae</taxon>
        <taxon>Papilionoideae</taxon>
        <taxon>50 kb inversion clade</taxon>
        <taxon>NPAAA clade</taxon>
        <taxon>indigoferoid/millettioid clade</taxon>
        <taxon>Phaseoleae</taxon>
        <taxon>Glycine</taxon>
        <taxon>Glycine subgen. Soja</taxon>
    </lineage>
</organism>
<name>A0A445HPZ7_GLYSO</name>
<reference evidence="9 10" key="1">
    <citation type="submission" date="2018-09" db="EMBL/GenBank/DDBJ databases">
        <title>A high-quality reference genome of wild soybean provides a powerful tool to mine soybean genomes.</title>
        <authorList>
            <person name="Xie M."/>
            <person name="Chung C.Y.L."/>
            <person name="Li M.-W."/>
            <person name="Wong F.-L."/>
            <person name="Chan T.-F."/>
            <person name="Lam H.-M."/>
        </authorList>
    </citation>
    <scope>NUCLEOTIDE SEQUENCE [LARGE SCALE GENOMIC DNA]</scope>
    <source>
        <strain evidence="10">cv. W05</strain>
        <tissue evidence="9">Hypocotyl of etiolated seedlings</tissue>
    </source>
</reference>
<dbReference type="Proteomes" id="UP000289340">
    <property type="component" value="Chromosome 12"/>
</dbReference>
<evidence type="ECO:0000256" key="5">
    <source>
        <dbReference type="ARBA" id="ARBA00022821"/>
    </source>
</evidence>
<keyword evidence="6" id="KW-0520">NAD</keyword>
<dbReference type="SMART" id="SM00255">
    <property type="entry name" value="TIR"/>
    <property type="match status" value="1"/>
</dbReference>
<evidence type="ECO:0000256" key="4">
    <source>
        <dbReference type="ARBA" id="ARBA00022801"/>
    </source>
</evidence>
<keyword evidence="3" id="KW-0677">Repeat</keyword>
<dbReference type="Pfam" id="PF07725">
    <property type="entry name" value="LRR_3"/>
    <property type="match status" value="1"/>
</dbReference>
<dbReference type="InterPro" id="IPR042197">
    <property type="entry name" value="Apaf_helical"/>
</dbReference>
<dbReference type="Gene3D" id="3.40.50.10140">
    <property type="entry name" value="Toll/interleukin-1 receptor homology (TIR) domain"/>
    <property type="match status" value="1"/>
</dbReference>
<evidence type="ECO:0000259" key="8">
    <source>
        <dbReference type="PROSITE" id="PS50104"/>
    </source>
</evidence>
<accession>A0A445HPZ7</accession>
<dbReference type="InterPro" id="IPR035897">
    <property type="entry name" value="Toll_tir_struct_dom_sf"/>
</dbReference>
<dbReference type="Pfam" id="PF01582">
    <property type="entry name" value="TIR"/>
    <property type="match status" value="1"/>
</dbReference>
<dbReference type="InterPro" id="IPR058192">
    <property type="entry name" value="WHD_ROQ1-like"/>
</dbReference>
<evidence type="ECO:0000313" key="10">
    <source>
        <dbReference type="Proteomes" id="UP000289340"/>
    </source>
</evidence>
<dbReference type="FunFam" id="3.40.50.10140:FF:000007">
    <property type="entry name" value="Disease resistance protein (TIR-NBS-LRR class)"/>
    <property type="match status" value="1"/>
</dbReference>
<gene>
    <name evidence="9" type="ORF">D0Y65_034228</name>
</gene>